<feature type="coiled-coil region" evidence="1">
    <location>
        <begin position="14"/>
        <end position="76"/>
    </location>
</feature>
<keyword evidence="3" id="KW-1185">Reference proteome</keyword>
<dbReference type="HOGENOM" id="CLU_1953974_0_0_1"/>
<evidence type="ECO:0000313" key="3">
    <source>
        <dbReference type="Proteomes" id="UP000008065"/>
    </source>
</evidence>
<keyword evidence="1" id="KW-0175">Coiled coil</keyword>
<organism evidence="2 3">
    <name type="scientific">Neurospora tetrasperma (strain FGSC 2508 / ATCC MYA-4615 / P0657)</name>
    <dbReference type="NCBI Taxonomy" id="510951"/>
    <lineage>
        <taxon>Eukaryota</taxon>
        <taxon>Fungi</taxon>
        <taxon>Dikarya</taxon>
        <taxon>Ascomycota</taxon>
        <taxon>Pezizomycotina</taxon>
        <taxon>Sordariomycetes</taxon>
        <taxon>Sordariomycetidae</taxon>
        <taxon>Sordariales</taxon>
        <taxon>Sordariaceae</taxon>
        <taxon>Neurospora</taxon>
    </lineage>
</organism>
<name>F8MFF4_NEUT8</name>
<protein>
    <submittedName>
        <fullName evidence="2">Uncharacterized protein</fullName>
    </submittedName>
</protein>
<dbReference type="EMBL" id="GL891303">
    <property type="protein sequence ID" value="EGO60008.1"/>
    <property type="molecule type" value="Genomic_DNA"/>
</dbReference>
<evidence type="ECO:0000313" key="2">
    <source>
        <dbReference type="EMBL" id="EGO60008.1"/>
    </source>
</evidence>
<dbReference type="VEuPathDB" id="FungiDB:NEUTE1DRAFT_21184"/>
<accession>F8MFF4</accession>
<feature type="non-terminal residue" evidence="2">
    <location>
        <position position="129"/>
    </location>
</feature>
<dbReference type="AlphaFoldDB" id="F8MFF4"/>
<gene>
    <name evidence="2" type="ORF">NEUTE1DRAFT_21184</name>
</gene>
<dbReference type="KEGG" id="nte:NEUTE1DRAFT21184"/>
<sequence length="129" mass="14177">LMGLDNTALFEQRATAAEQRVTELEQSNAALVQARGQQVAEMAQLAQKCADAETRALAAEKKLRELKQSNAALVQEIQADDHQLNPRVAELERQLAENQAAFTSLSQHLAQVEQRAQVREQELSAQASA</sequence>
<dbReference type="RefSeq" id="XP_009848702.1">
    <property type="nucleotide sequence ID" value="XM_009850400.1"/>
</dbReference>
<reference evidence="3" key="1">
    <citation type="journal article" date="2011" name="Genetics">
        <title>Massive changes in genome architecture accompany the transition to self-fertility in the filamentous fungus Neurospora tetrasperma.</title>
        <authorList>
            <person name="Ellison C.E."/>
            <person name="Stajich J.E."/>
            <person name="Jacobson D.J."/>
            <person name="Natvig D.O."/>
            <person name="Lapidus A."/>
            <person name="Foster B."/>
            <person name="Aerts A."/>
            <person name="Riley R."/>
            <person name="Lindquist E.A."/>
            <person name="Grigoriev I.V."/>
            <person name="Taylor J.W."/>
        </authorList>
    </citation>
    <scope>NUCLEOTIDE SEQUENCE [LARGE SCALE GENOMIC DNA]</scope>
    <source>
        <strain evidence="3">FGSC 2508 / P0657</strain>
    </source>
</reference>
<evidence type="ECO:0000256" key="1">
    <source>
        <dbReference type="SAM" id="Coils"/>
    </source>
</evidence>
<dbReference type="Proteomes" id="UP000008065">
    <property type="component" value="Unassembled WGS sequence"/>
</dbReference>
<dbReference type="GeneID" id="20827365"/>
<proteinExistence type="predicted"/>
<feature type="non-terminal residue" evidence="2">
    <location>
        <position position="1"/>
    </location>
</feature>
<dbReference type="SUPFAM" id="SSF57997">
    <property type="entry name" value="Tropomyosin"/>
    <property type="match status" value="1"/>
</dbReference>